<proteinExistence type="predicted"/>
<keyword evidence="2" id="KW-1185">Reference proteome</keyword>
<comment type="caution">
    <text evidence="1">The sequence shown here is derived from an EMBL/GenBank/DDBJ whole genome shotgun (WGS) entry which is preliminary data.</text>
</comment>
<evidence type="ECO:0000313" key="2">
    <source>
        <dbReference type="Proteomes" id="UP000814140"/>
    </source>
</evidence>
<gene>
    <name evidence="1" type="ORF">BV25DRAFT_1988780</name>
</gene>
<dbReference type="Proteomes" id="UP000814140">
    <property type="component" value="Unassembled WGS sequence"/>
</dbReference>
<dbReference type="EMBL" id="MU277194">
    <property type="protein sequence ID" value="KAI0065664.1"/>
    <property type="molecule type" value="Genomic_DNA"/>
</dbReference>
<reference evidence="1" key="2">
    <citation type="journal article" date="2022" name="New Phytol.">
        <title>Evolutionary transition to the ectomycorrhizal habit in the genomes of a hyperdiverse lineage of mushroom-forming fungi.</title>
        <authorList>
            <person name="Looney B."/>
            <person name="Miyauchi S."/>
            <person name="Morin E."/>
            <person name="Drula E."/>
            <person name="Courty P.E."/>
            <person name="Kohler A."/>
            <person name="Kuo A."/>
            <person name="LaButti K."/>
            <person name="Pangilinan J."/>
            <person name="Lipzen A."/>
            <person name="Riley R."/>
            <person name="Andreopoulos W."/>
            <person name="He G."/>
            <person name="Johnson J."/>
            <person name="Nolan M."/>
            <person name="Tritt A."/>
            <person name="Barry K.W."/>
            <person name="Grigoriev I.V."/>
            <person name="Nagy L.G."/>
            <person name="Hibbett D."/>
            <person name="Henrissat B."/>
            <person name="Matheny P.B."/>
            <person name="Labbe J."/>
            <person name="Martin F.M."/>
        </authorList>
    </citation>
    <scope>NUCLEOTIDE SEQUENCE</scope>
    <source>
        <strain evidence="1">HHB10654</strain>
    </source>
</reference>
<organism evidence="1 2">
    <name type="scientific">Artomyces pyxidatus</name>
    <dbReference type="NCBI Taxonomy" id="48021"/>
    <lineage>
        <taxon>Eukaryota</taxon>
        <taxon>Fungi</taxon>
        <taxon>Dikarya</taxon>
        <taxon>Basidiomycota</taxon>
        <taxon>Agaricomycotina</taxon>
        <taxon>Agaricomycetes</taxon>
        <taxon>Russulales</taxon>
        <taxon>Auriscalpiaceae</taxon>
        <taxon>Artomyces</taxon>
    </lineage>
</organism>
<reference evidence="1" key="1">
    <citation type="submission" date="2021-03" db="EMBL/GenBank/DDBJ databases">
        <authorList>
            <consortium name="DOE Joint Genome Institute"/>
            <person name="Ahrendt S."/>
            <person name="Looney B.P."/>
            <person name="Miyauchi S."/>
            <person name="Morin E."/>
            <person name="Drula E."/>
            <person name="Courty P.E."/>
            <person name="Chicoki N."/>
            <person name="Fauchery L."/>
            <person name="Kohler A."/>
            <person name="Kuo A."/>
            <person name="Labutti K."/>
            <person name="Pangilinan J."/>
            <person name="Lipzen A."/>
            <person name="Riley R."/>
            <person name="Andreopoulos W."/>
            <person name="He G."/>
            <person name="Johnson J."/>
            <person name="Barry K.W."/>
            <person name="Grigoriev I.V."/>
            <person name="Nagy L."/>
            <person name="Hibbett D."/>
            <person name="Henrissat B."/>
            <person name="Matheny P.B."/>
            <person name="Labbe J."/>
            <person name="Martin F."/>
        </authorList>
    </citation>
    <scope>NUCLEOTIDE SEQUENCE</scope>
    <source>
        <strain evidence="1">HHB10654</strain>
    </source>
</reference>
<accession>A0ACB8T9S5</accession>
<sequence>MIIGVILFEGIGQYSARLSFRFPQDPSIPPQTTAHCPGRCKLHTAILGPLLRSRRANILGRTGNNLPIPSHDSGASSRHPLGYLYAWWRPAVSKVFGAWYSRQPCSGSTNFPRGRGMREDLKTAIRVVFWSKDQRTRRACFFPPSIRPTETLEPCR</sequence>
<evidence type="ECO:0000313" key="1">
    <source>
        <dbReference type="EMBL" id="KAI0065664.1"/>
    </source>
</evidence>
<name>A0ACB8T9S5_9AGAM</name>
<protein>
    <submittedName>
        <fullName evidence="1">Uncharacterized protein</fullName>
    </submittedName>
</protein>